<sequence length="104" mass="10860">MSDSDNTNRHTLGLTWVESMGGPLIVVAVSVLHQWSGCTEDGIIVGGTDEPDDYDRACAVEGPAEAISLGDAEHVSALVLGDEPATTCYLPEQGAFVRWLGAGS</sequence>
<comment type="caution">
    <text evidence="1">The sequence shown here is derived from an EMBL/GenBank/DDBJ whole genome shotgun (WGS) entry which is preliminary data.</text>
</comment>
<evidence type="ECO:0000313" key="1">
    <source>
        <dbReference type="EMBL" id="GAA3863894.1"/>
    </source>
</evidence>
<reference evidence="2" key="1">
    <citation type="journal article" date="2019" name="Int. J. Syst. Evol. Microbiol.">
        <title>The Global Catalogue of Microorganisms (GCM) 10K type strain sequencing project: providing services to taxonomists for standard genome sequencing and annotation.</title>
        <authorList>
            <consortium name="The Broad Institute Genomics Platform"/>
            <consortium name="The Broad Institute Genome Sequencing Center for Infectious Disease"/>
            <person name="Wu L."/>
            <person name="Ma J."/>
        </authorList>
    </citation>
    <scope>NUCLEOTIDE SEQUENCE [LARGE SCALE GENOMIC DNA]</scope>
    <source>
        <strain evidence="2">JCM 16578</strain>
    </source>
</reference>
<name>A0ABP7K4K0_9ACTN</name>
<accession>A0ABP7K4K0</accession>
<gene>
    <name evidence="1" type="ORF">GCM10022207_29960</name>
</gene>
<protein>
    <submittedName>
        <fullName evidence="1">Uncharacterized protein</fullName>
    </submittedName>
</protein>
<keyword evidence="2" id="KW-1185">Reference proteome</keyword>
<dbReference type="Proteomes" id="UP001501563">
    <property type="component" value="Unassembled WGS sequence"/>
</dbReference>
<dbReference type="InterPro" id="IPR028961">
    <property type="entry name" value="Imm21"/>
</dbReference>
<evidence type="ECO:0000313" key="2">
    <source>
        <dbReference type="Proteomes" id="UP001501563"/>
    </source>
</evidence>
<dbReference type="EMBL" id="BAAAZA010000007">
    <property type="protein sequence ID" value="GAA3863894.1"/>
    <property type="molecule type" value="Genomic_DNA"/>
</dbReference>
<dbReference type="Pfam" id="PF15589">
    <property type="entry name" value="Imm21"/>
    <property type="match status" value="1"/>
</dbReference>
<proteinExistence type="predicted"/>
<organism evidence="1 2">
    <name type="scientific">Streptomyces lannensis</name>
    <dbReference type="NCBI Taxonomy" id="766498"/>
    <lineage>
        <taxon>Bacteria</taxon>
        <taxon>Bacillati</taxon>
        <taxon>Actinomycetota</taxon>
        <taxon>Actinomycetes</taxon>
        <taxon>Kitasatosporales</taxon>
        <taxon>Streptomycetaceae</taxon>
        <taxon>Streptomyces</taxon>
    </lineage>
</organism>